<proteinExistence type="predicted"/>
<reference evidence="1 2" key="2">
    <citation type="journal article" date="2022" name="Mol. Ecol. Resour.">
        <title>The genomes of chicory, endive, great burdock and yacon provide insights into Asteraceae paleo-polyploidization history and plant inulin production.</title>
        <authorList>
            <person name="Fan W."/>
            <person name="Wang S."/>
            <person name="Wang H."/>
            <person name="Wang A."/>
            <person name="Jiang F."/>
            <person name="Liu H."/>
            <person name="Zhao H."/>
            <person name="Xu D."/>
            <person name="Zhang Y."/>
        </authorList>
    </citation>
    <scope>NUCLEOTIDE SEQUENCE [LARGE SCALE GENOMIC DNA]</scope>
    <source>
        <strain evidence="2">cv. Yunnan</strain>
        <tissue evidence="1">Leaves</tissue>
    </source>
</reference>
<name>A0ACB9B8U0_9ASTR</name>
<dbReference type="EMBL" id="CM042040">
    <property type="protein sequence ID" value="KAI3718008.1"/>
    <property type="molecule type" value="Genomic_DNA"/>
</dbReference>
<accession>A0ACB9B8U0</accession>
<protein>
    <submittedName>
        <fullName evidence="1">Uncharacterized protein</fullName>
    </submittedName>
</protein>
<evidence type="ECO:0000313" key="1">
    <source>
        <dbReference type="EMBL" id="KAI3718008.1"/>
    </source>
</evidence>
<organism evidence="1 2">
    <name type="scientific">Smallanthus sonchifolius</name>
    <dbReference type="NCBI Taxonomy" id="185202"/>
    <lineage>
        <taxon>Eukaryota</taxon>
        <taxon>Viridiplantae</taxon>
        <taxon>Streptophyta</taxon>
        <taxon>Embryophyta</taxon>
        <taxon>Tracheophyta</taxon>
        <taxon>Spermatophyta</taxon>
        <taxon>Magnoliopsida</taxon>
        <taxon>eudicotyledons</taxon>
        <taxon>Gunneridae</taxon>
        <taxon>Pentapetalae</taxon>
        <taxon>asterids</taxon>
        <taxon>campanulids</taxon>
        <taxon>Asterales</taxon>
        <taxon>Asteraceae</taxon>
        <taxon>Asteroideae</taxon>
        <taxon>Heliantheae alliance</taxon>
        <taxon>Millerieae</taxon>
        <taxon>Smallanthus</taxon>
    </lineage>
</organism>
<evidence type="ECO:0000313" key="2">
    <source>
        <dbReference type="Proteomes" id="UP001056120"/>
    </source>
</evidence>
<gene>
    <name evidence="1" type="ORF">L1987_69985</name>
</gene>
<dbReference type="Proteomes" id="UP001056120">
    <property type="component" value="Linkage Group LG23"/>
</dbReference>
<comment type="caution">
    <text evidence="1">The sequence shown here is derived from an EMBL/GenBank/DDBJ whole genome shotgun (WGS) entry which is preliminary data.</text>
</comment>
<reference evidence="2" key="1">
    <citation type="journal article" date="2022" name="Mol. Ecol. Resour.">
        <title>The genomes of chicory, endive, great burdock and yacon provide insights into Asteraceae palaeo-polyploidization history and plant inulin production.</title>
        <authorList>
            <person name="Fan W."/>
            <person name="Wang S."/>
            <person name="Wang H."/>
            <person name="Wang A."/>
            <person name="Jiang F."/>
            <person name="Liu H."/>
            <person name="Zhao H."/>
            <person name="Xu D."/>
            <person name="Zhang Y."/>
        </authorList>
    </citation>
    <scope>NUCLEOTIDE SEQUENCE [LARGE SCALE GENOMIC DNA]</scope>
    <source>
        <strain evidence="2">cv. Yunnan</strain>
    </source>
</reference>
<keyword evidence="2" id="KW-1185">Reference proteome</keyword>
<sequence length="124" mass="13776">MIPLFPTDEPCPVCRKVCLDSFVEHSIHCKELSGFKYKHDLVRDVLCNVLKRAGISAKIEALVNFLTDPIEGRSTLRQADILVFCWAGETRLCGPYRSVPLLWGSRTMGCCGPCCVKGGIRQSC</sequence>